<evidence type="ECO:0000256" key="1">
    <source>
        <dbReference type="SAM" id="MobiDB-lite"/>
    </source>
</evidence>
<feature type="compositionally biased region" description="Acidic residues" evidence="1">
    <location>
        <begin position="113"/>
        <end position="122"/>
    </location>
</feature>
<gene>
    <name evidence="3" type="ORF">AA23TX_03386</name>
</gene>
<evidence type="ECO:0000313" key="3">
    <source>
        <dbReference type="EMBL" id="VVJ18365.1"/>
    </source>
</evidence>
<dbReference type="Pfam" id="PF19493">
    <property type="entry name" value="Trypco1"/>
    <property type="match status" value="1"/>
</dbReference>
<feature type="domain" description="Trypsin-co-occurring" evidence="2">
    <location>
        <begin position="7"/>
        <end position="104"/>
    </location>
</feature>
<reference evidence="3 4" key="1">
    <citation type="submission" date="2019-09" db="EMBL/GenBank/DDBJ databases">
        <authorList>
            <person name="Leyn A S."/>
        </authorList>
    </citation>
    <scope>NUCLEOTIDE SEQUENCE [LARGE SCALE GENOMIC DNA]</scope>
    <source>
        <strain evidence="3">AA231_1</strain>
    </source>
</reference>
<feature type="region of interest" description="Disordered" evidence="1">
    <location>
        <begin position="103"/>
        <end position="122"/>
    </location>
</feature>
<dbReference type="NCBIfam" id="NF041216">
    <property type="entry name" value="CU044_2847_fam"/>
    <property type="match status" value="1"/>
</dbReference>
<dbReference type="RefSeq" id="WP_155543379.1">
    <property type="nucleotide sequence ID" value="NZ_CABVGP010000001.1"/>
</dbReference>
<dbReference type="EMBL" id="CABVGP010000001">
    <property type="protein sequence ID" value="VVJ18365.1"/>
    <property type="molecule type" value="Genomic_DNA"/>
</dbReference>
<name>A0A6I8LRX0_9PSEU</name>
<dbReference type="Proteomes" id="UP000399805">
    <property type="component" value="Unassembled WGS sequence"/>
</dbReference>
<protein>
    <recommendedName>
        <fullName evidence="2">Trypsin-co-occurring domain-containing protein</fullName>
    </recommendedName>
</protein>
<sequence length="122" mass="13267">MSELMSFPVDDENSVLVEIDLDQPEIGPVSRADDLIKSATTSFDGALAHVRAAASIALAKFRDMDVRPDEVQVEFGVKLNTQVGAVIAKTGVDGHLKIKLTWRRTDDSNPADPEVDEDDQTS</sequence>
<proteinExistence type="predicted"/>
<evidence type="ECO:0000313" key="4">
    <source>
        <dbReference type="Proteomes" id="UP000399805"/>
    </source>
</evidence>
<organism evidence="3 4">
    <name type="scientific">Amycolatopsis camponoti</name>
    <dbReference type="NCBI Taxonomy" id="2606593"/>
    <lineage>
        <taxon>Bacteria</taxon>
        <taxon>Bacillati</taxon>
        <taxon>Actinomycetota</taxon>
        <taxon>Actinomycetes</taxon>
        <taxon>Pseudonocardiales</taxon>
        <taxon>Pseudonocardiaceae</taxon>
        <taxon>Amycolatopsis</taxon>
    </lineage>
</organism>
<dbReference type="AlphaFoldDB" id="A0A6I8LRX0"/>
<keyword evidence="4" id="KW-1185">Reference proteome</keyword>
<accession>A0A6I8LRX0</accession>
<dbReference type="InterPro" id="IPR045794">
    <property type="entry name" value="Trypco1"/>
</dbReference>
<evidence type="ECO:0000259" key="2">
    <source>
        <dbReference type="Pfam" id="PF19493"/>
    </source>
</evidence>